<dbReference type="PROSITE" id="PS51387">
    <property type="entry name" value="FAD_PCMH"/>
    <property type="match status" value="1"/>
</dbReference>
<evidence type="ECO:0000256" key="15">
    <source>
        <dbReference type="ARBA" id="ARBA00023002"/>
    </source>
</evidence>
<name>A0A0G4JT05_9GAMM</name>
<evidence type="ECO:0000256" key="17">
    <source>
        <dbReference type="ARBA" id="ARBA00023316"/>
    </source>
</evidence>
<dbReference type="EMBL" id="CGIG01000001">
    <property type="protein sequence ID" value="CPR15026.1"/>
    <property type="molecule type" value="Genomic_DNA"/>
</dbReference>
<feature type="active site" evidence="20">
    <location>
        <position position="162"/>
    </location>
</feature>
<keyword evidence="11 20" id="KW-0274">FAD</keyword>
<evidence type="ECO:0000256" key="16">
    <source>
        <dbReference type="ARBA" id="ARBA00023306"/>
    </source>
</evidence>
<dbReference type="NCBIfam" id="NF000755">
    <property type="entry name" value="PRK00046.1"/>
    <property type="match status" value="1"/>
</dbReference>
<dbReference type="GO" id="GO:0008762">
    <property type="term" value="F:UDP-N-acetylmuramate dehydrogenase activity"/>
    <property type="evidence" value="ECO:0007669"/>
    <property type="project" value="UniProtKB-UniRule"/>
</dbReference>
<evidence type="ECO:0000313" key="23">
    <source>
        <dbReference type="Proteomes" id="UP000044377"/>
    </source>
</evidence>
<protein>
    <recommendedName>
        <fullName evidence="7 20">UDP-N-acetylenolpyruvoylglucosamine reductase</fullName>
        <ecNumber evidence="6 20">1.3.1.98</ecNumber>
    </recommendedName>
    <alternativeName>
        <fullName evidence="18 20">UDP-N-acetylmuramate dehydrogenase</fullName>
    </alternativeName>
</protein>
<dbReference type="EC" id="1.3.1.98" evidence="6 20"/>
<keyword evidence="13 20" id="KW-0133">Cell shape</keyword>
<keyword evidence="9 20" id="KW-0132">Cell division</keyword>
<evidence type="ECO:0000256" key="7">
    <source>
        <dbReference type="ARBA" id="ARBA00015188"/>
    </source>
</evidence>
<dbReference type="InterPro" id="IPR036318">
    <property type="entry name" value="FAD-bd_PCMH-like_sf"/>
</dbReference>
<evidence type="ECO:0000256" key="12">
    <source>
        <dbReference type="ARBA" id="ARBA00022857"/>
    </source>
</evidence>
<dbReference type="OrthoDB" id="9804753at2"/>
<dbReference type="GO" id="GO:0051301">
    <property type="term" value="P:cell division"/>
    <property type="evidence" value="ECO:0007669"/>
    <property type="project" value="UniProtKB-KW"/>
</dbReference>
<dbReference type="InterPro" id="IPR006094">
    <property type="entry name" value="Oxid_FAD_bind_N"/>
</dbReference>
<dbReference type="InterPro" id="IPR011601">
    <property type="entry name" value="MurB_C"/>
</dbReference>
<dbReference type="Pfam" id="PF02873">
    <property type="entry name" value="MurB_C"/>
    <property type="match status" value="1"/>
</dbReference>
<evidence type="ECO:0000256" key="18">
    <source>
        <dbReference type="ARBA" id="ARBA00031026"/>
    </source>
</evidence>
<organism evidence="22 23">
    <name type="scientific">Brenneria goodwinii</name>
    <dbReference type="NCBI Taxonomy" id="1109412"/>
    <lineage>
        <taxon>Bacteria</taxon>
        <taxon>Pseudomonadati</taxon>
        <taxon>Pseudomonadota</taxon>
        <taxon>Gammaproteobacteria</taxon>
        <taxon>Enterobacterales</taxon>
        <taxon>Pectobacteriaceae</taxon>
        <taxon>Brenneria</taxon>
    </lineage>
</organism>
<evidence type="ECO:0000256" key="8">
    <source>
        <dbReference type="ARBA" id="ARBA00022490"/>
    </source>
</evidence>
<dbReference type="GO" id="GO:0071555">
    <property type="term" value="P:cell wall organization"/>
    <property type="evidence" value="ECO:0007669"/>
    <property type="project" value="UniProtKB-KW"/>
</dbReference>
<feature type="domain" description="FAD-binding PCMH-type" evidence="21">
    <location>
        <begin position="16"/>
        <end position="186"/>
    </location>
</feature>
<dbReference type="InterPro" id="IPR036635">
    <property type="entry name" value="MurB_C_sf"/>
</dbReference>
<comment type="pathway">
    <text evidence="4 20">Cell wall biogenesis; peptidoglycan biosynthesis.</text>
</comment>
<evidence type="ECO:0000256" key="20">
    <source>
        <dbReference type="HAMAP-Rule" id="MF_00037"/>
    </source>
</evidence>
<dbReference type="SUPFAM" id="SSF56194">
    <property type="entry name" value="Uridine diphospho-N-Acetylenolpyruvylglucosamine reductase, MurB, C-terminal domain"/>
    <property type="match status" value="1"/>
</dbReference>
<dbReference type="AlphaFoldDB" id="A0A0G4JT05"/>
<proteinExistence type="inferred from homology"/>
<evidence type="ECO:0000256" key="4">
    <source>
        <dbReference type="ARBA" id="ARBA00004752"/>
    </source>
</evidence>
<dbReference type="GO" id="GO:0071949">
    <property type="term" value="F:FAD binding"/>
    <property type="evidence" value="ECO:0007669"/>
    <property type="project" value="InterPro"/>
</dbReference>
<dbReference type="InterPro" id="IPR003170">
    <property type="entry name" value="MurB"/>
</dbReference>
<dbReference type="Gene3D" id="3.30.43.10">
    <property type="entry name" value="Uridine Diphospho-n-acetylenolpyruvylglucosamine Reductase, domain 2"/>
    <property type="match status" value="1"/>
</dbReference>
<dbReference type="GO" id="GO:0009252">
    <property type="term" value="P:peptidoglycan biosynthetic process"/>
    <property type="evidence" value="ECO:0007669"/>
    <property type="project" value="UniProtKB-UniRule"/>
</dbReference>
<comment type="catalytic activity">
    <reaction evidence="19 20">
        <text>UDP-N-acetyl-alpha-D-muramate + NADP(+) = UDP-N-acetyl-3-O-(1-carboxyvinyl)-alpha-D-glucosamine + NADPH + H(+)</text>
        <dbReference type="Rhea" id="RHEA:12248"/>
        <dbReference type="ChEBI" id="CHEBI:15378"/>
        <dbReference type="ChEBI" id="CHEBI:57783"/>
        <dbReference type="ChEBI" id="CHEBI:58349"/>
        <dbReference type="ChEBI" id="CHEBI:68483"/>
        <dbReference type="ChEBI" id="CHEBI:70757"/>
        <dbReference type="EC" id="1.3.1.98"/>
    </reaction>
</comment>
<evidence type="ECO:0000256" key="19">
    <source>
        <dbReference type="ARBA" id="ARBA00048914"/>
    </source>
</evidence>
<dbReference type="Gene3D" id="3.30.465.10">
    <property type="match status" value="1"/>
</dbReference>
<evidence type="ECO:0000256" key="5">
    <source>
        <dbReference type="ARBA" id="ARBA00010485"/>
    </source>
</evidence>
<keyword evidence="17 20" id="KW-0961">Cell wall biogenesis/degradation</keyword>
<sequence>MTNSVISLKSYHTFALPVFASQVTVADTQEQLIDGWRTARLSHRPILLLGEGSNVLFLEDFSGTVLLNRLKGISVKEDTDGWHLHVGSGENWHYLVQHSLTLGMAGLENLALIPGCVGSAPIQNIGAYGVELKDVCEYVDLLDLTHGTIKRLTAAECQFGYRESIFKHQYRDGFAIIAVGLYLNKNWRPVLGYGDLNKLDPTMVTPQKIFDMVCHMRRSKLPDPAVTGNAGSFFKNPVIPAGNAADILKTHPNAPHYLQPDGQVKLAAGWLIDQCHLKGFQVGGAAVHSQQALVLINQGNATNLDVVNLARHIRNRVADRFGIWLEPEVRFIAARGEVNAVEVLS</sequence>
<dbReference type="PANTHER" id="PTHR21071">
    <property type="entry name" value="UDP-N-ACETYLENOLPYRUVOYLGLUCOSAMINE REDUCTASE"/>
    <property type="match status" value="1"/>
</dbReference>
<keyword evidence="23" id="KW-1185">Reference proteome</keyword>
<dbReference type="Pfam" id="PF01565">
    <property type="entry name" value="FAD_binding_4"/>
    <property type="match status" value="1"/>
</dbReference>
<accession>A0A0G4JT05</accession>
<keyword evidence="14 20" id="KW-0573">Peptidoglycan synthesis</keyword>
<dbReference type="HAMAP" id="MF_00037">
    <property type="entry name" value="MurB"/>
    <property type="match status" value="1"/>
</dbReference>
<dbReference type="UniPathway" id="UPA00219"/>
<evidence type="ECO:0000256" key="14">
    <source>
        <dbReference type="ARBA" id="ARBA00022984"/>
    </source>
</evidence>
<dbReference type="SUPFAM" id="SSF56176">
    <property type="entry name" value="FAD-binding/transporter-associated domain-like"/>
    <property type="match status" value="1"/>
</dbReference>
<keyword evidence="12 20" id="KW-0521">NADP</keyword>
<comment type="subcellular location">
    <subcellularLocation>
        <location evidence="3 20">Cytoplasm</location>
    </subcellularLocation>
</comment>
<evidence type="ECO:0000256" key="2">
    <source>
        <dbReference type="ARBA" id="ARBA00003921"/>
    </source>
</evidence>
<evidence type="ECO:0000259" key="21">
    <source>
        <dbReference type="PROSITE" id="PS51387"/>
    </source>
</evidence>
<evidence type="ECO:0000256" key="11">
    <source>
        <dbReference type="ARBA" id="ARBA00022827"/>
    </source>
</evidence>
<dbReference type="GO" id="GO:0008360">
    <property type="term" value="P:regulation of cell shape"/>
    <property type="evidence" value="ECO:0007669"/>
    <property type="project" value="UniProtKB-KW"/>
</dbReference>
<dbReference type="RefSeq" id="WP_048636594.1">
    <property type="nucleotide sequence ID" value="NZ_CGIG01000001.1"/>
</dbReference>
<feature type="active site" evidence="20">
    <location>
        <position position="328"/>
    </location>
</feature>
<comment type="similarity">
    <text evidence="5 20">Belongs to the MurB family.</text>
</comment>
<evidence type="ECO:0000256" key="10">
    <source>
        <dbReference type="ARBA" id="ARBA00022630"/>
    </source>
</evidence>
<dbReference type="NCBIfam" id="TIGR00179">
    <property type="entry name" value="murB"/>
    <property type="match status" value="1"/>
</dbReference>
<evidence type="ECO:0000256" key="1">
    <source>
        <dbReference type="ARBA" id="ARBA00001974"/>
    </source>
</evidence>
<comment type="cofactor">
    <cofactor evidence="1 20">
        <name>FAD</name>
        <dbReference type="ChEBI" id="CHEBI:57692"/>
    </cofactor>
</comment>
<evidence type="ECO:0000256" key="3">
    <source>
        <dbReference type="ARBA" id="ARBA00004496"/>
    </source>
</evidence>
<dbReference type="InterPro" id="IPR016166">
    <property type="entry name" value="FAD-bd_PCMH"/>
</dbReference>
<evidence type="ECO:0000313" key="22">
    <source>
        <dbReference type="EMBL" id="CPR15026.1"/>
    </source>
</evidence>
<dbReference type="PANTHER" id="PTHR21071:SF4">
    <property type="entry name" value="UDP-N-ACETYLENOLPYRUVOYLGLUCOSAMINE REDUCTASE"/>
    <property type="match status" value="1"/>
</dbReference>
<reference evidence="23" key="1">
    <citation type="submission" date="2015-01" db="EMBL/GenBank/DDBJ databases">
        <authorList>
            <person name="Paterson Steve"/>
        </authorList>
    </citation>
    <scope>NUCLEOTIDE SEQUENCE [LARGE SCALE GENOMIC DNA]</scope>
    <source>
        <strain evidence="23">OBR1</strain>
    </source>
</reference>
<evidence type="ECO:0000256" key="6">
    <source>
        <dbReference type="ARBA" id="ARBA00012518"/>
    </source>
</evidence>
<comment type="function">
    <text evidence="2 20">Cell wall formation.</text>
</comment>
<dbReference type="Proteomes" id="UP000044377">
    <property type="component" value="Unassembled WGS sequence"/>
</dbReference>
<evidence type="ECO:0000256" key="9">
    <source>
        <dbReference type="ARBA" id="ARBA00022618"/>
    </source>
</evidence>
<dbReference type="STRING" id="1109412.BN1221_01275c"/>
<evidence type="ECO:0000256" key="13">
    <source>
        <dbReference type="ARBA" id="ARBA00022960"/>
    </source>
</evidence>
<dbReference type="InterPro" id="IPR016167">
    <property type="entry name" value="FAD-bd_PCMH_sub1"/>
</dbReference>
<feature type="active site" description="Proton donor" evidence="20">
    <location>
        <position position="232"/>
    </location>
</feature>
<keyword evidence="16 20" id="KW-0131">Cell cycle</keyword>
<keyword evidence="10 20" id="KW-0285">Flavoprotein</keyword>
<gene>
    <name evidence="20" type="primary">murB</name>
    <name evidence="22" type="ORF">BN1221_01275c</name>
</gene>
<dbReference type="InterPro" id="IPR016169">
    <property type="entry name" value="FAD-bd_PCMH_sub2"/>
</dbReference>
<dbReference type="Gene3D" id="3.90.78.10">
    <property type="entry name" value="UDP-N-acetylenolpyruvoylglucosamine reductase, C-terminal domain"/>
    <property type="match status" value="1"/>
</dbReference>
<keyword evidence="15 20" id="KW-0560">Oxidoreductase</keyword>
<dbReference type="GO" id="GO:0005829">
    <property type="term" value="C:cytosol"/>
    <property type="evidence" value="ECO:0007669"/>
    <property type="project" value="TreeGrafter"/>
</dbReference>
<keyword evidence="8 20" id="KW-0963">Cytoplasm</keyword>